<evidence type="ECO:0000256" key="8">
    <source>
        <dbReference type="ARBA" id="ARBA00023242"/>
    </source>
</evidence>
<dbReference type="Pfam" id="PF16507">
    <property type="entry name" value="HEAT_PSME4_mid"/>
    <property type="match status" value="1"/>
</dbReference>
<name>A0A165UGH2_9APHY</name>
<dbReference type="SUPFAM" id="SSF48371">
    <property type="entry name" value="ARM repeat"/>
    <property type="match status" value="2"/>
</dbReference>
<dbReference type="GO" id="GO:0006281">
    <property type="term" value="P:DNA repair"/>
    <property type="evidence" value="ECO:0007669"/>
    <property type="project" value="UniProtKB-KW"/>
</dbReference>
<dbReference type="Pfam" id="PF11919">
    <property type="entry name" value="PSME4_C"/>
    <property type="match status" value="1"/>
</dbReference>
<dbReference type="InterPro" id="IPR016024">
    <property type="entry name" value="ARM-type_fold"/>
</dbReference>
<evidence type="ECO:0000256" key="6">
    <source>
        <dbReference type="ARBA" id="ARBA00022763"/>
    </source>
</evidence>
<accession>A0A165UGH2</accession>
<dbReference type="GO" id="GO:0016504">
    <property type="term" value="F:peptidase activator activity"/>
    <property type="evidence" value="ECO:0007669"/>
    <property type="project" value="InterPro"/>
</dbReference>
<evidence type="ECO:0000313" key="14">
    <source>
        <dbReference type="Proteomes" id="UP000076727"/>
    </source>
</evidence>
<dbReference type="PANTHER" id="PTHR32170:SF3">
    <property type="entry name" value="PROTEASOME ACTIVATOR COMPLEX SUBUNIT 4"/>
    <property type="match status" value="1"/>
</dbReference>
<keyword evidence="4" id="KW-0963">Cytoplasm</keyword>
<evidence type="ECO:0008006" key="15">
    <source>
        <dbReference type="Google" id="ProtNLM"/>
    </source>
</evidence>
<gene>
    <name evidence="13" type="ORF">DAEQUDRAFT_659680</name>
</gene>
<feature type="domain" description="Proteasome activator Blm10 middle HEAT repeats region" evidence="11">
    <location>
        <begin position="376"/>
        <end position="910"/>
    </location>
</feature>
<proteinExistence type="inferred from homology"/>
<evidence type="ECO:0000259" key="11">
    <source>
        <dbReference type="Pfam" id="PF16507"/>
    </source>
</evidence>
<dbReference type="GO" id="GO:0005829">
    <property type="term" value="C:cytosol"/>
    <property type="evidence" value="ECO:0007669"/>
    <property type="project" value="TreeGrafter"/>
</dbReference>
<dbReference type="Pfam" id="PF23096">
    <property type="entry name" value="HEAT_PSME4"/>
    <property type="match status" value="1"/>
</dbReference>
<organism evidence="13 14">
    <name type="scientific">Daedalea quercina L-15889</name>
    <dbReference type="NCBI Taxonomy" id="1314783"/>
    <lineage>
        <taxon>Eukaryota</taxon>
        <taxon>Fungi</taxon>
        <taxon>Dikarya</taxon>
        <taxon>Basidiomycota</taxon>
        <taxon>Agaricomycotina</taxon>
        <taxon>Agaricomycetes</taxon>
        <taxon>Polyporales</taxon>
        <taxon>Fomitopsis</taxon>
    </lineage>
</organism>
<dbReference type="EMBL" id="KV429032">
    <property type="protein sequence ID" value="KZT74876.1"/>
    <property type="molecule type" value="Genomic_DNA"/>
</dbReference>
<evidence type="ECO:0000256" key="9">
    <source>
        <dbReference type="SAM" id="MobiDB-lite"/>
    </source>
</evidence>
<reference evidence="13 14" key="1">
    <citation type="journal article" date="2016" name="Mol. Biol. Evol.">
        <title>Comparative Genomics of Early-Diverging Mushroom-Forming Fungi Provides Insights into the Origins of Lignocellulose Decay Capabilities.</title>
        <authorList>
            <person name="Nagy L.G."/>
            <person name="Riley R."/>
            <person name="Tritt A."/>
            <person name="Adam C."/>
            <person name="Daum C."/>
            <person name="Floudas D."/>
            <person name="Sun H."/>
            <person name="Yadav J.S."/>
            <person name="Pangilinan J."/>
            <person name="Larsson K.H."/>
            <person name="Matsuura K."/>
            <person name="Barry K."/>
            <person name="Labutti K."/>
            <person name="Kuo R."/>
            <person name="Ohm R.A."/>
            <person name="Bhattacharya S.S."/>
            <person name="Shirouzu T."/>
            <person name="Yoshinaga Y."/>
            <person name="Martin F.M."/>
            <person name="Grigoriev I.V."/>
            <person name="Hibbett D.S."/>
        </authorList>
    </citation>
    <scope>NUCLEOTIDE SEQUENCE [LARGE SCALE GENOMIC DNA]</scope>
    <source>
        <strain evidence="13 14">L-15889</strain>
    </source>
</reference>
<evidence type="ECO:0000256" key="7">
    <source>
        <dbReference type="ARBA" id="ARBA00023204"/>
    </source>
</evidence>
<dbReference type="GO" id="GO:0016607">
    <property type="term" value="C:nuclear speck"/>
    <property type="evidence" value="ECO:0007669"/>
    <property type="project" value="UniProtKB-SubCell"/>
</dbReference>
<evidence type="ECO:0000259" key="10">
    <source>
        <dbReference type="Pfam" id="PF11919"/>
    </source>
</evidence>
<dbReference type="InterPro" id="IPR032430">
    <property type="entry name" value="Blm10_mid"/>
</dbReference>
<dbReference type="PANTHER" id="PTHR32170">
    <property type="entry name" value="PROTEASOME ACTIVATOR COMPLEX SUBUNIT 4"/>
    <property type="match status" value="1"/>
</dbReference>
<evidence type="ECO:0000256" key="2">
    <source>
        <dbReference type="ARBA" id="ARBA00004496"/>
    </source>
</evidence>
<keyword evidence="14" id="KW-1185">Reference proteome</keyword>
<dbReference type="STRING" id="1314783.A0A165UGH2"/>
<dbReference type="InterPro" id="IPR011989">
    <property type="entry name" value="ARM-like"/>
</dbReference>
<comment type="subcellular location">
    <subcellularLocation>
        <location evidence="2">Cytoplasm</location>
    </subcellularLocation>
    <subcellularLocation>
        <location evidence="1">Nucleus speckle</location>
    </subcellularLocation>
</comment>
<evidence type="ECO:0000256" key="1">
    <source>
        <dbReference type="ARBA" id="ARBA00004324"/>
    </source>
</evidence>
<keyword evidence="7" id="KW-0234">DNA repair</keyword>
<sequence length="1939" mass="220114">MEDDDLSLYESPSWDSGTLTPGQSAFERHRASLQTFLDWLPYECESVEEMQAKLEYIVSRLTICAETRNWFTLTTWDGALQCWLLMHYPMPKPMRVKLVRLYYELCLVPGIESRVVRSWADVLSRLLANKPDQRRKLESTDLQLPWKPLWRVLQKELWPKRRLQDSSRNMINILLFVAEQSKRYYPPSEIPEMMATFLPLLTKDSVLTMVPVMTSFLPPTHSHLYLPALFKIWEAFNSSVIDDRMIDLCGGLAEEHVAGKAGDAGEEGGAAWQDIGIWTEAQFKFLAGKALNSMHVPVGGSKGASTTALHADLYGDKNAHRIKKPINRSTGLAKLFIYSMCLDGPVRGETEKVKQGQHFALQPAGYLAGSKALDYLDKLITSTETYFHPSNQGFWSLILTMFLHRLTAEFSKRWQEEQETTCKTPITRRLTLEMRRTFVTTLRTAALLSMFSKDPFTMGYAQASLRSLAFIEPKLIMPDLLERAYNGLEVVNETHRTTAVLTMLAGVAHPLVSEKAWLGGQKHVVPLLELCIPGIDLNDHIKTICTCMFISSVVQYIRIGDVSMHSAGVPLTDDAAAGEMMDVDQTAEGQLPDRAVEAGAPLLSKEEERAAARESTTAFADWVTALFRRVLALYENLPEEGGRRATTGGKVEESVLSAVKNMMDIVCLHLSDALFDLVLKLIYDYATTNAKANAVRAFGQLISCLARAQPEKTVSKFLPFCIDQIKEELRHGASSVRTTSVHMPIPSDTTLHWNISILRGCFAYGGAMLLKYKPEILTLTSLLVEKTKSERGYSSTGRLLNRVLSTLTTVYPVNSRCVNTTEWNRSEFDQTHLKYWGSLYEPQDAEIEWHVPSDDEIDFALELVDKIAPPALNKIEALAKVADKWDEVARNDFCRYLCVLRSMWSGLPTLVKEGPKDVMNPCLNSSCELPELLVTPLDVKCGFALTDPEDSRYQKALSLRSRYGEIIHGASVALRQLEGGEDHLDAIVGLSKAIDVYLLDYAMTRSTFDSLRKAYIQSRDATRMWSRQRSSPRMVLIRRAHAFHGGRLYMHALYRRRSQLDDHLLQDLVEMSLSPYLRLRKHAQAVLYNACGYFVRSTKLCLPHFFGALVKGTDPDRMKGALHVLWNKGLASYALADIDYNGQYLLSVLDCQHQEKPSIQKILGNLAQDAMTYLTEDAIHTDTCLEDHTGVVEAVTQVKQECNLAEDYYDLTLSAADKQRARTELRNKRHAHTVSVSAILDIATRPATHWRYVEIATQFLYRLLRRDVNPPPEVANFFVTKCVDPHPTTRHVAQKAVVRLSYHIKIRTYAKSNDEIWLDEWHNPLETQIPIADPAVFLKTLEQPVHVDNKERSTYVDKIPTGFVLWQSTLKGYRTVPEGDSPFSWDPTSTKVLQSMTTALRERDFVPNLVSRWSQESSKNIASPELRVDNVTFMKSLAKLFRHELLELILPTMESLLKDTDRFKQRAGAEMLIGVLRGSKHWPQQWREQLWGWFMSHVQAIHNSIRPDTLSFWDAAFNELLMERDPWRAEPLIKWILSLPLDFHGDSTFAMTKSLVLFNAVIDSLGLRFLPLCDKYMHLFLDNSNTGYAEIRTQIAQNLHAIIAIQWRPTYPSSDAFLSACDRQPDPLRIRHAQYMDRIVAIVQRFPQWRSERLPPPRVAHSQYDKVGLTMLQWFWECSHNPQAVLALPYLVTMLPEILRMSELNDNSELQKYSSAVLYVLSAVDPPEEYVGVVAANFLQAIKSSSSWRIRLKALPTLLVFYYRNLMSIPGDVTSKTMEVLLDCLADENVEVRDMASKMLSGVVRCSQRHSILSLKDHFLASTRKARLPSRRDPAYAGSMRALHSAILGLCALIDSFPYSVEPWMPPLTDILAMHATDPAPISTTIRKCASEFKKTHQDTWHKDQLAFDEDQLQNLSTMLVGTSYCESFGRSINLRDNA</sequence>
<dbReference type="InterPro" id="IPR055455">
    <property type="entry name" value="HEAT_PSME4"/>
</dbReference>
<feature type="domain" description="Proteasome activator complex subunit 4-like HEAT repeat-like" evidence="12">
    <location>
        <begin position="1277"/>
        <end position="1554"/>
    </location>
</feature>
<evidence type="ECO:0000256" key="5">
    <source>
        <dbReference type="ARBA" id="ARBA00022737"/>
    </source>
</evidence>
<dbReference type="GO" id="GO:0010499">
    <property type="term" value="P:proteasomal ubiquitin-independent protein catabolic process"/>
    <property type="evidence" value="ECO:0007669"/>
    <property type="project" value="TreeGrafter"/>
</dbReference>
<protein>
    <recommendedName>
        <fullName evidence="15">ARM repeat-containing protein</fullName>
    </recommendedName>
</protein>
<evidence type="ECO:0000259" key="12">
    <source>
        <dbReference type="Pfam" id="PF23096"/>
    </source>
</evidence>
<keyword evidence="5" id="KW-0677">Repeat</keyword>
<feature type="region of interest" description="Disordered" evidence="9">
    <location>
        <begin position="1"/>
        <end position="21"/>
    </location>
</feature>
<dbReference type="InterPro" id="IPR021843">
    <property type="entry name" value="PSME4_C"/>
</dbReference>
<dbReference type="InterPro" id="IPR035309">
    <property type="entry name" value="PSME4"/>
</dbReference>
<keyword evidence="6" id="KW-0227">DNA damage</keyword>
<evidence type="ECO:0000256" key="4">
    <source>
        <dbReference type="ARBA" id="ARBA00022490"/>
    </source>
</evidence>
<dbReference type="GO" id="GO:0070628">
    <property type="term" value="F:proteasome binding"/>
    <property type="evidence" value="ECO:0007669"/>
    <property type="project" value="InterPro"/>
</dbReference>
<dbReference type="Gene3D" id="1.25.10.10">
    <property type="entry name" value="Leucine-rich Repeat Variant"/>
    <property type="match status" value="1"/>
</dbReference>
<keyword evidence="8" id="KW-0539">Nucleus</keyword>
<evidence type="ECO:0000313" key="13">
    <source>
        <dbReference type="EMBL" id="KZT74876.1"/>
    </source>
</evidence>
<dbReference type="OrthoDB" id="17907at2759"/>
<feature type="domain" description="Proteasome activator complex subunit 4 C-terminal" evidence="10">
    <location>
        <begin position="1842"/>
        <end position="1926"/>
    </location>
</feature>
<evidence type="ECO:0000256" key="3">
    <source>
        <dbReference type="ARBA" id="ARBA00005739"/>
    </source>
</evidence>
<comment type="similarity">
    <text evidence="3">Belongs to the BLM10 family.</text>
</comment>
<dbReference type="Proteomes" id="UP000076727">
    <property type="component" value="Unassembled WGS sequence"/>
</dbReference>